<dbReference type="Gene3D" id="3.30.420.40">
    <property type="match status" value="2"/>
</dbReference>
<dbReference type="PROSITE" id="PS00297">
    <property type="entry name" value="HSP70_1"/>
    <property type="match status" value="1"/>
</dbReference>
<dbReference type="InterPro" id="IPR029047">
    <property type="entry name" value="HSP70_peptide-bd_sf"/>
</dbReference>
<dbReference type="InterPro" id="IPR012725">
    <property type="entry name" value="Chaperone_DnaK"/>
</dbReference>
<dbReference type="Pfam" id="PF00012">
    <property type="entry name" value="HSP70"/>
    <property type="match status" value="2"/>
</dbReference>
<keyword evidence="6" id="KW-0175">Coiled coil</keyword>
<dbReference type="CDD" id="cd10234">
    <property type="entry name" value="ASKHA_NBD_HSP70_DnaK-like"/>
    <property type="match status" value="1"/>
</dbReference>
<accession>A0A8B7ZND1</accession>
<comment type="similarity">
    <text evidence="1 5">Belongs to the heat shock protein 70 family.</text>
</comment>
<dbReference type="OrthoDB" id="2401965at2759"/>
<feature type="coiled-coil region" evidence="6">
    <location>
        <begin position="478"/>
        <end position="556"/>
    </location>
</feature>
<evidence type="ECO:0000256" key="3">
    <source>
        <dbReference type="ARBA" id="ARBA00022840"/>
    </source>
</evidence>
<evidence type="ECO:0000256" key="2">
    <source>
        <dbReference type="ARBA" id="ARBA00022741"/>
    </source>
</evidence>
<evidence type="ECO:0000313" key="7">
    <source>
        <dbReference type="Proteomes" id="UP000694845"/>
    </source>
</evidence>
<dbReference type="GeneID" id="110988021"/>
<dbReference type="InterPro" id="IPR018181">
    <property type="entry name" value="Heat_shock_70_CS"/>
</dbReference>
<dbReference type="AlphaFoldDB" id="A0A8B7ZND1"/>
<dbReference type="RefSeq" id="XP_022106939.1">
    <property type="nucleotide sequence ID" value="XM_022251247.1"/>
</dbReference>
<keyword evidence="3 5" id="KW-0067">ATP-binding</keyword>
<dbReference type="NCBIfam" id="NF001413">
    <property type="entry name" value="PRK00290.1"/>
    <property type="match status" value="1"/>
</dbReference>
<dbReference type="FunFam" id="3.30.420.40:FF:000071">
    <property type="entry name" value="Molecular chaperone DnaK"/>
    <property type="match status" value="1"/>
</dbReference>
<sequence length="558" mass="61698">MGKIIGIDLGTTNSCVAVVEGTTPKIIENPDGARTTPSVLTLDKEGHFLVGTRAKRQSLTNPNTISSIKRLMGTKKKVKIGDKEYTPEQVSGEILRYLKEYAERKIGSKISDAVITVPAYFNNSQREATKNAGKIAGLKVKRIINEPTAAALAYGINKTKKEEKILVYDLGGGTFDVSLLDIGDGTFEVIATNGDNHLGGDDFDQVIVNHLLREFKKENGIDLSNDKLTLQRLKDASEKAKIELSGVQQTKVSIPFITQSEHGPIHLEVDLTRTKFEALSEDLLERTKKPLHKVLEISKVNPQNIHQVLMVGGSTKMPMVVKLVEKELNRKVSFSVNPDEAVALGAAIQAGILQGDMKDILLLDVISLSLGIETLGGINTILIERNTTVPTSKSQVFSTAVDNQPSVDIHVLQGERKLAADNKTLGRFQLTEIEKAPRGIPQIEVTFDIDENQIVSVKAKDRKTNREQSIVIKDSSSLTKEEVDKMVAEAEANKEKDEKRFREINLKNRAESAIFQIEKTLKTDESKLSDAEKKQFAKSKEELNKKKEEISNLLKDKK</sequence>
<dbReference type="SUPFAM" id="SSF100920">
    <property type="entry name" value="Heat shock protein 70kD (HSP70), peptide-binding domain"/>
    <property type="match status" value="1"/>
</dbReference>
<evidence type="ECO:0000256" key="4">
    <source>
        <dbReference type="ARBA" id="ARBA00023186"/>
    </source>
</evidence>
<reference evidence="8" key="1">
    <citation type="submission" date="2025-08" db="UniProtKB">
        <authorList>
            <consortium name="RefSeq"/>
        </authorList>
    </citation>
    <scope>IDENTIFICATION</scope>
</reference>
<dbReference type="InterPro" id="IPR013126">
    <property type="entry name" value="Hsp_70_fam"/>
</dbReference>
<dbReference type="FunFam" id="3.90.640.10:FF:000003">
    <property type="entry name" value="Molecular chaperone DnaK"/>
    <property type="match status" value="1"/>
</dbReference>
<keyword evidence="7" id="KW-1185">Reference proteome</keyword>
<evidence type="ECO:0000313" key="8">
    <source>
        <dbReference type="RefSeq" id="XP_022106939.1"/>
    </source>
</evidence>
<dbReference type="InterPro" id="IPR043129">
    <property type="entry name" value="ATPase_NBD"/>
</dbReference>
<gene>
    <name evidence="8" type="primary">LOC110988021</name>
</gene>
<dbReference type="NCBIfam" id="TIGR02350">
    <property type="entry name" value="prok_dnaK"/>
    <property type="match status" value="1"/>
</dbReference>
<dbReference type="PRINTS" id="PR00301">
    <property type="entry name" value="HEATSHOCK70"/>
</dbReference>
<name>A0A8B7ZND1_ACAPL</name>
<dbReference type="Gene3D" id="2.60.34.10">
    <property type="entry name" value="Substrate Binding Domain Of DNAk, Chain A, domain 1"/>
    <property type="match status" value="1"/>
</dbReference>
<dbReference type="KEGG" id="aplc:110988021"/>
<keyword evidence="4" id="KW-0143">Chaperone</keyword>
<evidence type="ECO:0000256" key="1">
    <source>
        <dbReference type="ARBA" id="ARBA00007381"/>
    </source>
</evidence>
<dbReference type="Gene3D" id="3.90.640.10">
    <property type="entry name" value="Actin, Chain A, domain 4"/>
    <property type="match status" value="1"/>
</dbReference>
<keyword evidence="2 5" id="KW-0547">Nucleotide-binding</keyword>
<dbReference type="FunFam" id="2.60.34.10:FF:000014">
    <property type="entry name" value="Chaperone protein DnaK HSP70"/>
    <property type="match status" value="1"/>
</dbReference>
<dbReference type="Proteomes" id="UP000694845">
    <property type="component" value="Unplaced"/>
</dbReference>
<evidence type="ECO:0000256" key="6">
    <source>
        <dbReference type="SAM" id="Coils"/>
    </source>
</evidence>
<protein>
    <submittedName>
        <fullName evidence="8">Uncharacterized protein LOC110988021</fullName>
    </submittedName>
</protein>
<organism evidence="7 8">
    <name type="scientific">Acanthaster planci</name>
    <name type="common">Crown-of-thorns starfish</name>
    <dbReference type="NCBI Taxonomy" id="133434"/>
    <lineage>
        <taxon>Eukaryota</taxon>
        <taxon>Metazoa</taxon>
        <taxon>Echinodermata</taxon>
        <taxon>Eleutherozoa</taxon>
        <taxon>Asterozoa</taxon>
        <taxon>Asteroidea</taxon>
        <taxon>Valvatacea</taxon>
        <taxon>Valvatida</taxon>
        <taxon>Acanthasteridae</taxon>
        <taxon>Acanthaster</taxon>
    </lineage>
</organism>
<dbReference type="PROSITE" id="PS00329">
    <property type="entry name" value="HSP70_2"/>
    <property type="match status" value="1"/>
</dbReference>
<dbReference type="GO" id="GO:0051082">
    <property type="term" value="F:unfolded protein binding"/>
    <property type="evidence" value="ECO:0007669"/>
    <property type="project" value="InterPro"/>
</dbReference>
<proteinExistence type="inferred from homology"/>
<dbReference type="SUPFAM" id="SSF53067">
    <property type="entry name" value="Actin-like ATPase domain"/>
    <property type="match status" value="2"/>
</dbReference>
<dbReference type="PANTHER" id="PTHR19375">
    <property type="entry name" value="HEAT SHOCK PROTEIN 70KDA"/>
    <property type="match status" value="1"/>
</dbReference>
<evidence type="ECO:0000256" key="5">
    <source>
        <dbReference type="RuleBase" id="RU003322"/>
    </source>
</evidence>
<dbReference type="GO" id="GO:0005524">
    <property type="term" value="F:ATP binding"/>
    <property type="evidence" value="ECO:0007669"/>
    <property type="project" value="UniProtKB-KW"/>
</dbReference>
<dbReference type="GO" id="GO:0140662">
    <property type="term" value="F:ATP-dependent protein folding chaperone"/>
    <property type="evidence" value="ECO:0007669"/>
    <property type="project" value="InterPro"/>
</dbReference>
<dbReference type="PROSITE" id="PS01036">
    <property type="entry name" value="HSP70_3"/>
    <property type="match status" value="1"/>
</dbReference>